<evidence type="ECO:0000313" key="7">
    <source>
        <dbReference type="Proteomes" id="UP001501237"/>
    </source>
</evidence>
<name>A0ABP6Q965_9ACTN</name>
<feature type="region of interest" description="Disordered" evidence="3">
    <location>
        <begin position="26"/>
        <end position="45"/>
    </location>
</feature>
<dbReference type="InterPro" id="IPR050465">
    <property type="entry name" value="UPF0194_transport"/>
</dbReference>
<evidence type="ECO:0000256" key="2">
    <source>
        <dbReference type="ARBA" id="ARBA00023054"/>
    </source>
</evidence>
<evidence type="ECO:0000256" key="1">
    <source>
        <dbReference type="ARBA" id="ARBA00004196"/>
    </source>
</evidence>
<keyword evidence="7" id="KW-1185">Reference proteome</keyword>
<sequence length="352" mass="36731">MRRRGRVIAALLAVGGTAVVAAAANGIGSGGQGRPQPRGKLPPTTATIDRQTLVDTRRESGTLGFDGSRTLSTRLAGTATWLPATGRVIARGRVLYRLDDGPVVLMYGDLPVYRALSAGVKGRDVRQFERNLWALGYRGFTVDETYSSATAEAVREWQDDLGLEETGSVEEGRVLFARGPVRVAARKASEGDDLQPGAAVLTTSGSARVVTVSLDVADQRLVRKGVAVAVRLPSGRSVPGRVLRSRTVVEPGENGADDTTELEVTVGVDRPAALNGLDQASLDVDFTAGRRKDVLTVPVAALLALAEGGYGVQVVENGAARIVPVEIGLFASGRVEVGGSGLRAGLVVGMPS</sequence>
<feature type="domain" description="Peptidoglycan binding-like" evidence="5">
    <location>
        <begin position="122"/>
        <end position="169"/>
    </location>
</feature>
<dbReference type="EMBL" id="BAAAUV010000007">
    <property type="protein sequence ID" value="GAA3212349.1"/>
    <property type="molecule type" value="Genomic_DNA"/>
</dbReference>
<gene>
    <name evidence="6" type="ORF">GCM10010468_31630</name>
</gene>
<dbReference type="Pfam" id="PF01471">
    <property type="entry name" value="PG_binding_1"/>
    <property type="match status" value="1"/>
</dbReference>
<accession>A0ABP6Q965</accession>
<organism evidence="6 7">
    <name type="scientific">Actinocorallia longicatena</name>
    <dbReference type="NCBI Taxonomy" id="111803"/>
    <lineage>
        <taxon>Bacteria</taxon>
        <taxon>Bacillati</taxon>
        <taxon>Actinomycetota</taxon>
        <taxon>Actinomycetes</taxon>
        <taxon>Streptosporangiales</taxon>
        <taxon>Thermomonosporaceae</taxon>
        <taxon>Actinocorallia</taxon>
    </lineage>
</organism>
<dbReference type="SUPFAM" id="SSF47090">
    <property type="entry name" value="PGBD-like"/>
    <property type="match status" value="1"/>
</dbReference>
<feature type="signal peptide" evidence="4">
    <location>
        <begin position="1"/>
        <end position="23"/>
    </location>
</feature>
<reference evidence="7" key="1">
    <citation type="journal article" date="2019" name="Int. J. Syst. Evol. Microbiol.">
        <title>The Global Catalogue of Microorganisms (GCM) 10K type strain sequencing project: providing services to taxonomists for standard genome sequencing and annotation.</title>
        <authorList>
            <consortium name="The Broad Institute Genomics Platform"/>
            <consortium name="The Broad Institute Genome Sequencing Center for Infectious Disease"/>
            <person name="Wu L."/>
            <person name="Ma J."/>
        </authorList>
    </citation>
    <scope>NUCLEOTIDE SEQUENCE [LARGE SCALE GENOMIC DNA]</scope>
    <source>
        <strain evidence="7">JCM 9377</strain>
    </source>
</reference>
<evidence type="ECO:0000256" key="4">
    <source>
        <dbReference type="SAM" id="SignalP"/>
    </source>
</evidence>
<proteinExistence type="predicted"/>
<dbReference type="RefSeq" id="WP_344828687.1">
    <property type="nucleotide sequence ID" value="NZ_BAAAUV010000007.1"/>
</dbReference>
<evidence type="ECO:0000313" key="6">
    <source>
        <dbReference type="EMBL" id="GAA3212349.1"/>
    </source>
</evidence>
<evidence type="ECO:0000259" key="5">
    <source>
        <dbReference type="Pfam" id="PF01471"/>
    </source>
</evidence>
<dbReference type="InterPro" id="IPR036365">
    <property type="entry name" value="PGBD-like_sf"/>
</dbReference>
<comment type="subcellular location">
    <subcellularLocation>
        <location evidence="1">Cell envelope</location>
    </subcellularLocation>
</comment>
<keyword evidence="2" id="KW-0175">Coiled coil</keyword>
<dbReference type="InterPro" id="IPR002477">
    <property type="entry name" value="Peptidoglycan-bd-like"/>
</dbReference>
<keyword evidence="4" id="KW-0732">Signal</keyword>
<dbReference type="Gene3D" id="1.10.101.10">
    <property type="entry name" value="PGBD-like superfamily/PGBD"/>
    <property type="match status" value="1"/>
</dbReference>
<dbReference type="InterPro" id="IPR036366">
    <property type="entry name" value="PGBDSf"/>
</dbReference>
<dbReference type="PANTHER" id="PTHR32347">
    <property type="entry name" value="EFFLUX SYSTEM COMPONENT YKNX-RELATED"/>
    <property type="match status" value="1"/>
</dbReference>
<protein>
    <submittedName>
        <fullName evidence="6">Peptidoglycan-binding protein</fullName>
    </submittedName>
</protein>
<evidence type="ECO:0000256" key="3">
    <source>
        <dbReference type="SAM" id="MobiDB-lite"/>
    </source>
</evidence>
<comment type="caution">
    <text evidence="6">The sequence shown here is derived from an EMBL/GenBank/DDBJ whole genome shotgun (WGS) entry which is preliminary data.</text>
</comment>
<dbReference type="Proteomes" id="UP001501237">
    <property type="component" value="Unassembled WGS sequence"/>
</dbReference>
<dbReference type="Gene3D" id="2.40.420.20">
    <property type="match status" value="1"/>
</dbReference>
<feature type="chain" id="PRO_5046931098" evidence="4">
    <location>
        <begin position="24"/>
        <end position="352"/>
    </location>
</feature>